<organism evidence="1 2">
    <name type="scientific">Persea americana</name>
    <name type="common">Avocado</name>
    <dbReference type="NCBI Taxonomy" id="3435"/>
    <lineage>
        <taxon>Eukaryota</taxon>
        <taxon>Viridiplantae</taxon>
        <taxon>Streptophyta</taxon>
        <taxon>Embryophyta</taxon>
        <taxon>Tracheophyta</taxon>
        <taxon>Spermatophyta</taxon>
        <taxon>Magnoliopsida</taxon>
        <taxon>Magnoliidae</taxon>
        <taxon>Laurales</taxon>
        <taxon>Lauraceae</taxon>
        <taxon>Persea</taxon>
    </lineage>
</organism>
<accession>A0ACC2KL83</accession>
<evidence type="ECO:0000313" key="1">
    <source>
        <dbReference type="EMBL" id="KAJ8621949.1"/>
    </source>
</evidence>
<keyword evidence="2" id="KW-1185">Reference proteome</keyword>
<proteinExistence type="predicted"/>
<dbReference type="Proteomes" id="UP001234297">
    <property type="component" value="Chromosome 10"/>
</dbReference>
<dbReference type="EMBL" id="CM056818">
    <property type="protein sequence ID" value="KAJ8621949.1"/>
    <property type="molecule type" value="Genomic_DNA"/>
</dbReference>
<gene>
    <name evidence="1" type="ORF">MRB53_030478</name>
</gene>
<name>A0ACC2KL83_PERAE</name>
<protein>
    <submittedName>
        <fullName evidence="1">Uncharacterized protein</fullName>
    </submittedName>
</protein>
<reference evidence="1 2" key="1">
    <citation type="journal article" date="2022" name="Hortic Res">
        <title>A haplotype resolved chromosomal level avocado genome allows analysis of novel avocado genes.</title>
        <authorList>
            <person name="Nath O."/>
            <person name="Fletcher S.J."/>
            <person name="Hayward A."/>
            <person name="Shaw L.M."/>
            <person name="Masouleh A.K."/>
            <person name="Furtado A."/>
            <person name="Henry R.J."/>
            <person name="Mitter N."/>
        </authorList>
    </citation>
    <scope>NUCLEOTIDE SEQUENCE [LARGE SCALE GENOMIC DNA]</scope>
    <source>
        <strain evidence="2">cv. Hass</strain>
    </source>
</reference>
<evidence type="ECO:0000313" key="2">
    <source>
        <dbReference type="Proteomes" id="UP001234297"/>
    </source>
</evidence>
<sequence>MTDMGEASYVIGIEIFRDRSLGVLGLSQKAYIDKVLERFGVMTCSSSPVPLHKGDKLDLTQCPQNELERNEMEKYPYASLVGSLKHAQVCTRPDISHAVGMLGRFQSNPGIAHWKAAKKVLRYLKGTRNYMLTYRKSSHLQVTGYSDSDFAGCPDTRLCALGYLYLLCGGAISGKSQKSELIYDSTMMAEYVACYEAAIQGTWLRYLRETNTWTLNINH</sequence>
<comment type="caution">
    <text evidence="1">The sequence shown here is derived from an EMBL/GenBank/DDBJ whole genome shotgun (WGS) entry which is preliminary data.</text>
</comment>